<reference evidence="1 2" key="1">
    <citation type="journal article" date="2010" name="Virus Res.">
        <title>Complete nucleotide sequence and genome organization of Calibrachoa mottle virus (CbMV)--a new species in the genus Carmovirus of the family Tombusviridae.</title>
        <authorList>
            <person name="Gulati-Sakhuja A."/>
            <person name="Liu H.-Y."/>
        </authorList>
    </citation>
    <scope>NUCLEOTIDE SEQUENCE [LARGE SCALE GENOMIC DNA]</scope>
    <source>
        <strain evidence="1">California</strain>
    </source>
</reference>
<evidence type="ECO:0000313" key="1">
    <source>
        <dbReference type="EMBL" id="ACT36595.1"/>
    </source>
</evidence>
<gene>
    <name evidence="1" type="primary">P28</name>
</gene>
<keyword evidence="2" id="KW-1185">Reference proteome</keyword>
<dbReference type="Proteomes" id="UP000201334">
    <property type="component" value="Segment"/>
</dbReference>
<name>C7E3L2_9TOMB</name>
<organism evidence="1 2">
    <name type="scientific">Calibrachoa mottle virus</name>
    <dbReference type="NCBI Taxonomy" id="204928"/>
    <lineage>
        <taxon>Viruses</taxon>
        <taxon>Riboviria</taxon>
        <taxon>Orthornavirae</taxon>
        <taxon>Kitrinoviricota</taxon>
        <taxon>Tolucaviricetes</taxon>
        <taxon>Tolivirales</taxon>
        <taxon>Tombusviridae</taxon>
        <taxon>Procedovirinae</taxon>
        <taxon>Alphacarmovirus</taxon>
        <taxon>Alphacarmovirus calibrachoae</taxon>
    </lineage>
</organism>
<proteinExistence type="predicted"/>
<accession>C7E3L2</accession>
<sequence length="246" mass="28123">MGILQLAKELTVGGVCCTTLLCVGVAALEVRLALGAYEFNKQCISNVRGFIESRGQSHPSEPKYAKAEVSPFQAELDDDLEDDAEMRNYLEKHEDKEKDDEGKVVVKNVRTTLPRNRHTKGKFLKRLVADTKNHFGGTPTPTDANRLAVMKYMVGRCREHHMVDLHIRQVTELAKAAVFTPDILEVQSVQLLNSYPAYRRRCALHKAHQVQVWKELLTNCFHKDAWEYIWFRMNGGLARSPFQFHK</sequence>
<dbReference type="EMBL" id="GQ244431">
    <property type="protein sequence ID" value="ACT36595.1"/>
    <property type="molecule type" value="Genomic_RNA"/>
</dbReference>
<protein>
    <submittedName>
        <fullName evidence="1">p28</fullName>
    </submittedName>
</protein>
<evidence type="ECO:0000313" key="2">
    <source>
        <dbReference type="Proteomes" id="UP000201334"/>
    </source>
</evidence>
<dbReference type="OrthoDB" id="12338at10239"/>
<dbReference type="KEGG" id="vg:16488714"/>
<dbReference type="GeneID" id="16488714"/>
<dbReference type="RefSeq" id="YP_008378652.1">
    <property type="nucleotide sequence ID" value="NC_021926.1"/>
</dbReference>